<reference evidence="1" key="1">
    <citation type="submission" date="2023-06" db="EMBL/GenBank/DDBJ databases">
        <title>Male Hemibagrus guttatus genome.</title>
        <authorList>
            <person name="Bian C."/>
        </authorList>
    </citation>
    <scope>NUCLEOTIDE SEQUENCE</scope>
    <source>
        <strain evidence="1">Male_cb2023</strain>
        <tissue evidence="1">Muscle</tissue>
    </source>
</reference>
<comment type="caution">
    <text evidence="1">The sequence shown here is derived from an EMBL/GenBank/DDBJ whole genome shotgun (WGS) entry which is preliminary data.</text>
</comment>
<feature type="non-terminal residue" evidence="1">
    <location>
        <position position="1"/>
    </location>
</feature>
<dbReference type="AlphaFoldDB" id="A0AAE0PZM6"/>
<proteinExistence type="predicted"/>
<evidence type="ECO:0000313" key="1">
    <source>
        <dbReference type="EMBL" id="KAK3511048.1"/>
    </source>
</evidence>
<protein>
    <submittedName>
        <fullName evidence="1">Uncharacterized protein</fullName>
    </submittedName>
</protein>
<sequence length="59" mass="6713">MFRPNEVADGKMQKAGKWVFETVGKFPFTTMATESYLVHEEASRGAPLPECFLVPDTYR</sequence>
<name>A0AAE0PZM6_9TELE</name>
<organism evidence="1 2">
    <name type="scientific">Hemibagrus guttatus</name>
    <dbReference type="NCBI Taxonomy" id="175788"/>
    <lineage>
        <taxon>Eukaryota</taxon>
        <taxon>Metazoa</taxon>
        <taxon>Chordata</taxon>
        <taxon>Craniata</taxon>
        <taxon>Vertebrata</taxon>
        <taxon>Euteleostomi</taxon>
        <taxon>Actinopterygii</taxon>
        <taxon>Neopterygii</taxon>
        <taxon>Teleostei</taxon>
        <taxon>Ostariophysi</taxon>
        <taxon>Siluriformes</taxon>
        <taxon>Bagridae</taxon>
        <taxon>Hemibagrus</taxon>
    </lineage>
</organism>
<dbReference type="Proteomes" id="UP001274896">
    <property type="component" value="Unassembled WGS sequence"/>
</dbReference>
<gene>
    <name evidence="1" type="ORF">QTP70_029372</name>
</gene>
<keyword evidence="2" id="KW-1185">Reference proteome</keyword>
<dbReference type="EMBL" id="JAUCMX010000025">
    <property type="protein sequence ID" value="KAK3511048.1"/>
    <property type="molecule type" value="Genomic_DNA"/>
</dbReference>
<evidence type="ECO:0000313" key="2">
    <source>
        <dbReference type="Proteomes" id="UP001274896"/>
    </source>
</evidence>
<accession>A0AAE0PZM6</accession>